<feature type="region of interest" description="Disordered" evidence="1">
    <location>
        <begin position="145"/>
        <end position="181"/>
    </location>
</feature>
<dbReference type="EMBL" id="RJSE01000008">
    <property type="protein sequence ID" value="RNL61345.1"/>
    <property type="molecule type" value="Genomic_DNA"/>
</dbReference>
<evidence type="ECO:0000313" key="3">
    <source>
        <dbReference type="Proteomes" id="UP000267128"/>
    </source>
</evidence>
<protein>
    <submittedName>
        <fullName evidence="2">Uncharacterized protein</fullName>
    </submittedName>
</protein>
<dbReference type="RefSeq" id="WP_123229056.1">
    <property type="nucleotide sequence ID" value="NZ_RJSE01000008.1"/>
</dbReference>
<organism evidence="2 3">
    <name type="scientific">Nocardioides marmoriginsengisoli</name>
    <dbReference type="NCBI Taxonomy" id="661483"/>
    <lineage>
        <taxon>Bacteria</taxon>
        <taxon>Bacillati</taxon>
        <taxon>Actinomycetota</taxon>
        <taxon>Actinomycetes</taxon>
        <taxon>Propionibacteriales</taxon>
        <taxon>Nocardioidaceae</taxon>
        <taxon>Nocardioides</taxon>
    </lineage>
</organism>
<evidence type="ECO:0000313" key="2">
    <source>
        <dbReference type="EMBL" id="RNL61345.1"/>
    </source>
</evidence>
<keyword evidence="3" id="KW-1185">Reference proteome</keyword>
<dbReference type="OrthoDB" id="4417174at2"/>
<dbReference type="AlphaFoldDB" id="A0A3N0CD30"/>
<name>A0A3N0CD30_9ACTN</name>
<dbReference type="InterPro" id="IPR008969">
    <property type="entry name" value="CarboxyPept-like_regulatory"/>
</dbReference>
<dbReference type="PROSITE" id="PS51257">
    <property type="entry name" value="PROKAR_LIPOPROTEIN"/>
    <property type="match status" value="1"/>
</dbReference>
<dbReference type="SUPFAM" id="SSF49464">
    <property type="entry name" value="Carboxypeptidase regulatory domain-like"/>
    <property type="match status" value="1"/>
</dbReference>
<accession>A0A3N0CD30</accession>
<reference evidence="2 3" key="1">
    <citation type="submission" date="2018-11" db="EMBL/GenBank/DDBJ databases">
        <authorList>
            <person name="Li F."/>
        </authorList>
    </citation>
    <scope>NUCLEOTIDE SEQUENCE [LARGE SCALE GENOMIC DNA]</scope>
    <source>
        <strain evidence="2 3">Gsoil 097</strain>
    </source>
</reference>
<dbReference type="Proteomes" id="UP000267128">
    <property type="component" value="Unassembled WGS sequence"/>
</dbReference>
<evidence type="ECO:0000256" key="1">
    <source>
        <dbReference type="SAM" id="MobiDB-lite"/>
    </source>
</evidence>
<proteinExistence type="predicted"/>
<feature type="compositionally biased region" description="Basic and acidic residues" evidence="1">
    <location>
        <begin position="171"/>
        <end position="181"/>
    </location>
</feature>
<comment type="caution">
    <text evidence="2">The sequence shown here is derived from an EMBL/GenBank/DDBJ whole genome shotgun (WGS) entry which is preliminary data.</text>
</comment>
<sequence length="181" mass="19002">MTRLVTALVLGVVLAGCGTGSGDDHDYPSATELVTAGPESGDLLAHGVVTSDGEPVADAKVVLQVNPAGSASTPDVPVERWSAPAVSTDAEGRWELRLDPADLPVEYYPETYSFLEFQLVFGDGSRLATWAGGVYRRTDPDVWRTEGANPPDGVLRVDVDLDSGDVVATDSKGEKSSPGEE</sequence>
<gene>
    <name evidence="2" type="ORF">EFK50_18490</name>
</gene>